<accession>A0A1H3LP82</accession>
<protein>
    <submittedName>
        <fullName evidence="2">Uncharacterized protein</fullName>
    </submittedName>
</protein>
<proteinExistence type="predicted"/>
<feature type="coiled-coil region" evidence="1">
    <location>
        <begin position="30"/>
        <end position="64"/>
    </location>
</feature>
<keyword evidence="3" id="KW-1185">Reference proteome</keyword>
<evidence type="ECO:0000313" key="3">
    <source>
        <dbReference type="Proteomes" id="UP000199026"/>
    </source>
</evidence>
<keyword evidence="1" id="KW-0175">Coiled coil</keyword>
<gene>
    <name evidence="2" type="ORF">SAMN05444486_10348</name>
</gene>
<sequence>MTQEKQTWLANLEQSIADEIIRAKSETFAVAVANDRLEKAHIRAEQLEEKLRDATTILAELKRMSGACASAAGPKTKLPPLRLFNPVSVPHSKERLHYDA</sequence>
<evidence type="ECO:0000313" key="2">
    <source>
        <dbReference type="EMBL" id="SDY65788.1"/>
    </source>
</evidence>
<reference evidence="2 3" key="1">
    <citation type="submission" date="2016-10" db="EMBL/GenBank/DDBJ databases">
        <authorList>
            <person name="de Groot N.N."/>
        </authorList>
    </citation>
    <scope>NUCLEOTIDE SEQUENCE [LARGE SCALE GENOMIC DNA]</scope>
    <source>
        <strain evidence="2 3">DSM 24677</strain>
    </source>
</reference>
<dbReference type="GeneID" id="78125007"/>
<dbReference type="EMBL" id="FNPR01000003">
    <property type="protein sequence ID" value="SDY65788.1"/>
    <property type="molecule type" value="Genomic_DNA"/>
</dbReference>
<organism evidence="2 3">
    <name type="scientific">Lentibacter algarum</name>
    <dbReference type="NCBI Taxonomy" id="576131"/>
    <lineage>
        <taxon>Bacteria</taxon>
        <taxon>Pseudomonadati</taxon>
        <taxon>Pseudomonadota</taxon>
        <taxon>Alphaproteobacteria</taxon>
        <taxon>Rhodobacterales</taxon>
        <taxon>Roseobacteraceae</taxon>
        <taxon>Lentibacter</taxon>
    </lineage>
</organism>
<name>A0A1H3LP82_9RHOB</name>
<dbReference type="AlphaFoldDB" id="A0A1H3LP82"/>
<dbReference type="Proteomes" id="UP000199026">
    <property type="component" value="Unassembled WGS sequence"/>
</dbReference>
<evidence type="ECO:0000256" key="1">
    <source>
        <dbReference type="SAM" id="Coils"/>
    </source>
</evidence>
<dbReference type="RefSeq" id="WP_089891813.1">
    <property type="nucleotide sequence ID" value="NZ_CALLJM010000053.1"/>
</dbReference>